<gene>
    <name evidence="5" type="ORF">DYB26_006044</name>
</gene>
<evidence type="ECO:0000259" key="3">
    <source>
        <dbReference type="PROSITE" id="PS50021"/>
    </source>
</evidence>
<dbReference type="SUPFAM" id="SSF47576">
    <property type="entry name" value="Calponin-homology domain, CH-domain"/>
    <property type="match status" value="1"/>
</dbReference>
<dbReference type="VEuPathDB" id="FungiDB:H257_01926"/>
<proteinExistence type="inferred from homology"/>
<accession>A0A418CQF5</accession>
<dbReference type="PROSITE" id="PS52035">
    <property type="entry name" value="PEPTIDASE_M14"/>
    <property type="match status" value="1"/>
</dbReference>
<dbReference type="PANTHER" id="PTHR10623">
    <property type="entry name" value="MICROTUBULE-ASSOCIATED PROTEIN RP/EB FAMILY MEMBER"/>
    <property type="match status" value="1"/>
</dbReference>
<dbReference type="Pfam" id="PF00307">
    <property type="entry name" value="CH"/>
    <property type="match status" value="1"/>
</dbReference>
<dbReference type="InterPro" id="IPR036872">
    <property type="entry name" value="CH_dom_sf"/>
</dbReference>
<dbReference type="PROSITE" id="PS50021">
    <property type="entry name" value="CH"/>
    <property type="match status" value="1"/>
</dbReference>
<evidence type="ECO:0000256" key="2">
    <source>
        <dbReference type="PROSITE-ProRule" id="PRU01379"/>
    </source>
</evidence>
<dbReference type="Pfam" id="PF00246">
    <property type="entry name" value="Peptidase_M14"/>
    <property type="match status" value="1"/>
</dbReference>
<name>A0A418CQF5_APHAT</name>
<dbReference type="AlphaFoldDB" id="A0A418CQF5"/>
<sequence>MAIRKLKARGIGRFELLSWLNEFLETDYTNARHVFTLVMANHTTTHAIDRALADGIAYCQVFDILYPGKVPLQQVNFHAQVQPEYERNLKLLQRALDACGVQKEMAIKKLVKGVFQEHFEFLHWVHDYVHRTYPDAMRLGNAYARREQILQKSGDAAVNLNLIPKHSWVHTSAALQHATCIVRSLQPPPAKGAPLLAKSSGPTKTKARVETKQTTAASKNKLQRTQALLQLLVEPLQSLCACLMDVVAAAACQQEAAPYLTSQFVPGQFTSSSFFACFRPQDQIFKFLDTMVARTPNNTLTKFTISKTFVGRPIPAYKLSSALSSNHSTIVVLSMMHAREWITAPATVYAIASLVDDFVTKNTPLPYDWVFVPIVNLDGYVATWTTDERLRRKNVNPLGANIPYDAVGDSSQSGVDLNR</sequence>
<dbReference type="InterPro" id="IPR000834">
    <property type="entry name" value="Peptidase_M14"/>
</dbReference>
<dbReference type="Proteomes" id="UP000286510">
    <property type="component" value="Unassembled WGS sequence"/>
</dbReference>
<reference evidence="5 6" key="1">
    <citation type="submission" date="2018-08" db="EMBL/GenBank/DDBJ databases">
        <title>Aphanomyces genome sequencing and annotation.</title>
        <authorList>
            <person name="Minardi D."/>
            <person name="Oidtmann B."/>
            <person name="Van Der Giezen M."/>
            <person name="Studholme D.J."/>
        </authorList>
    </citation>
    <scope>NUCLEOTIDE SEQUENCE [LARGE SCALE GENOMIC DNA]</scope>
    <source>
        <strain evidence="5 6">FDL457</strain>
    </source>
</reference>
<dbReference type="InterPro" id="IPR027328">
    <property type="entry name" value="MAPRE"/>
</dbReference>
<comment type="caution">
    <text evidence="2">Lacks conserved residue(s) required for the propagation of feature annotation.</text>
</comment>
<dbReference type="InterPro" id="IPR001715">
    <property type="entry name" value="CH_dom"/>
</dbReference>
<dbReference type="GO" id="GO:0008270">
    <property type="term" value="F:zinc ion binding"/>
    <property type="evidence" value="ECO:0007669"/>
    <property type="project" value="InterPro"/>
</dbReference>
<evidence type="ECO:0000313" key="6">
    <source>
        <dbReference type="Proteomes" id="UP000286510"/>
    </source>
</evidence>
<comment type="caution">
    <text evidence="5">The sequence shown here is derived from an EMBL/GenBank/DDBJ whole genome shotgun (WGS) entry which is preliminary data.</text>
</comment>
<feature type="non-terminal residue" evidence="5">
    <location>
        <position position="419"/>
    </location>
</feature>
<evidence type="ECO:0000259" key="4">
    <source>
        <dbReference type="PROSITE" id="PS52035"/>
    </source>
</evidence>
<dbReference type="GO" id="GO:0008017">
    <property type="term" value="F:microtubule binding"/>
    <property type="evidence" value="ECO:0007669"/>
    <property type="project" value="InterPro"/>
</dbReference>
<protein>
    <submittedName>
        <fullName evidence="5">Uncharacterized protein</fullName>
    </submittedName>
</protein>
<feature type="domain" description="Peptidase M14" evidence="4">
    <location>
        <begin position="277"/>
        <end position="419"/>
    </location>
</feature>
<dbReference type="GO" id="GO:0004181">
    <property type="term" value="F:metallocarboxypeptidase activity"/>
    <property type="evidence" value="ECO:0007669"/>
    <property type="project" value="InterPro"/>
</dbReference>
<dbReference type="Gene3D" id="3.40.630.10">
    <property type="entry name" value="Zn peptidases"/>
    <property type="match status" value="1"/>
</dbReference>
<dbReference type="Gene3D" id="1.10.418.10">
    <property type="entry name" value="Calponin-like domain"/>
    <property type="match status" value="1"/>
</dbReference>
<dbReference type="GO" id="GO:0006508">
    <property type="term" value="P:proteolysis"/>
    <property type="evidence" value="ECO:0007669"/>
    <property type="project" value="InterPro"/>
</dbReference>
<organism evidence="5 6">
    <name type="scientific">Aphanomyces astaci</name>
    <name type="common">Crayfish plague agent</name>
    <dbReference type="NCBI Taxonomy" id="112090"/>
    <lineage>
        <taxon>Eukaryota</taxon>
        <taxon>Sar</taxon>
        <taxon>Stramenopiles</taxon>
        <taxon>Oomycota</taxon>
        <taxon>Saprolegniomycetes</taxon>
        <taxon>Saprolegniales</taxon>
        <taxon>Verrucalvaceae</taxon>
        <taxon>Aphanomyces</taxon>
    </lineage>
</organism>
<comment type="similarity">
    <text evidence="1 2">Belongs to the peptidase M14 family.</text>
</comment>
<dbReference type="SUPFAM" id="SSF53187">
    <property type="entry name" value="Zn-dependent exopeptidases"/>
    <property type="match status" value="1"/>
</dbReference>
<evidence type="ECO:0000256" key="1">
    <source>
        <dbReference type="ARBA" id="ARBA00005988"/>
    </source>
</evidence>
<dbReference type="EMBL" id="QUTF01025182">
    <property type="protein sequence ID" value="RHY83914.1"/>
    <property type="molecule type" value="Genomic_DNA"/>
</dbReference>
<feature type="domain" description="Calponin-homology (CH)" evidence="3">
    <location>
        <begin position="10"/>
        <end position="130"/>
    </location>
</feature>
<evidence type="ECO:0000313" key="5">
    <source>
        <dbReference type="EMBL" id="RHY83914.1"/>
    </source>
</evidence>